<keyword evidence="2" id="KW-0808">Transferase</keyword>
<organism evidence="2 3">
    <name type="scientific">Pegethrix bostrychoides GSE-TBD4-15B</name>
    <dbReference type="NCBI Taxonomy" id="2839662"/>
    <lineage>
        <taxon>Bacteria</taxon>
        <taxon>Bacillati</taxon>
        <taxon>Cyanobacteriota</taxon>
        <taxon>Cyanophyceae</taxon>
        <taxon>Oculatellales</taxon>
        <taxon>Oculatellaceae</taxon>
        <taxon>Pegethrix</taxon>
    </lineage>
</organism>
<feature type="domain" description="Methyltransferase" evidence="1">
    <location>
        <begin position="56"/>
        <end position="164"/>
    </location>
</feature>
<dbReference type="PANTHER" id="PTHR43464:SF91">
    <property type="entry name" value="SLL0487 PROTEIN"/>
    <property type="match status" value="1"/>
</dbReference>
<evidence type="ECO:0000313" key="3">
    <source>
        <dbReference type="Proteomes" id="UP000707356"/>
    </source>
</evidence>
<sequence length="446" mass="51184">MTIQNAELLEKIRQQFESAPYPNMPLELSPQGDANLLYANNFITPFYLRNQQVAKSPDLAILDVGCGTGYKTLILAAANPGAEILGIDLSAKSIQLAQERLRFHGFAAAQFQVLSLLDLDQLDRQFDYINCDEVLYLLPDLEQALKMLRSKLKPQGILRGNLHSLYQRYHYFRAQELFTALGLMQGNPQQPEIEIVLETMRELSDDVPLKQQTWSAKQAVEDPQDYVLMNYLFHGDQGYTIPDLFAALRDAELEFICMTNQRSWELARLFQNPQNLPSFWQENLPKLSLEEQLQLFELIAPIHRLLDFWVGQAHQTPAWKTPASWADPDWETARVTLHPQLQTPAIKTAITDAIRQQQQFDLSRYFTAAAPHQVRIMLSPYVLAGLLPLWDAPQQFPALLKRILKIYACDPITLKPTNPQRASQELRNTLINLEKYLYVLLTQKPK</sequence>
<dbReference type="InterPro" id="IPR029063">
    <property type="entry name" value="SAM-dependent_MTases_sf"/>
</dbReference>
<accession>A0A951PAU4</accession>
<dbReference type="CDD" id="cd02440">
    <property type="entry name" value="AdoMet_MTases"/>
    <property type="match status" value="1"/>
</dbReference>
<comment type="caution">
    <text evidence="2">The sequence shown here is derived from an EMBL/GenBank/DDBJ whole genome shotgun (WGS) entry which is preliminary data.</text>
</comment>
<dbReference type="Pfam" id="PF13847">
    <property type="entry name" value="Methyltransf_31"/>
    <property type="match status" value="1"/>
</dbReference>
<gene>
    <name evidence="2" type="ORF">KME07_12330</name>
</gene>
<dbReference type="GO" id="GO:0008168">
    <property type="term" value="F:methyltransferase activity"/>
    <property type="evidence" value="ECO:0007669"/>
    <property type="project" value="UniProtKB-KW"/>
</dbReference>
<dbReference type="PANTHER" id="PTHR43464">
    <property type="entry name" value="METHYLTRANSFERASE"/>
    <property type="match status" value="1"/>
</dbReference>
<reference evidence="2" key="2">
    <citation type="journal article" date="2022" name="Microbiol. Resour. Announc.">
        <title>Metagenome Sequencing to Explore Phylogenomics of Terrestrial Cyanobacteria.</title>
        <authorList>
            <person name="Ward R.D."/>
            <person name="Stajich J.E."/>
            <person name="Johansen J.R."/>
            <person name="Huntemann M."/>
            <person name="Clum A."/>
            <person name="Foster B."/>
            <person name="Foster B."/>
            <person name="Roux S."/>
            <person name="Palaniappan K."/>
            <person name="Varghese N."/>
            <person name="Mukherjee S."/>
            <person name="Reddy T.B.K."/>
            <person name="Daum C."/>
            <person name="Copeland A."/>
            <person name="Chen I.A."/>
            <person name="Ivanova N.N."/>
            <person name="Kyrpides N.C."/>
            <person name="Shapiro N."/>
            <person name="Eloe-Fadrosh E.A."/>
            <person name="Pietrasiak N."/>
        </authorList>
    </citation>
    <scope>NUCLEOTIDE SEQUENCE</scope>
    <source>
        <strain evidence="2">GSE-TBD4-15B</strain>
    </source>
</reference>
<dbReference type="Proteomes" id="UP000707356">
    <property type="component" value="Unassembled WGS sequence"/>
</dbReference>
<dbReference type="AlphaFoldDB" id="A0A951PAU4"/>
<name>A0A951PAU4_9CYAN</name>
<dbReference type="SUPFAM" id="SSF53335">
    <property type="entry name" value="S-adenosyl-L-methionine-dependent methyltransferases"/>
    <property type="match status" value="1"/>
</dbReference>
<dbReference type="Gene3D" id="3.40.50.150">
    <property type="entry name" value="Vaccinia Virus protein VP39"/>
    <property type="match status" value="1"/>
</dbReference>
<dbReference type="InterPro" id="IPR025714">
    <property type="entry name" value="Methyltranfer_dom"/>
</dbReference>
<keyword evidence="2" id="KW-0489">Methyltransferase</keyword>
<dbReference type="GO" id="GO:0032259">
    <property type="term" value="P:methylation"/>
    <property type="evidence" value="ECO:0007669"/>
    <property type="project" value="UniProtKB-KW"/>
</dbReference>
<evidence type="ECO:0000313" key="2">
    <source>
        <dbReference type="EMBL" id="MBW4466207.1"/>
    </source>
</evidence>
<dbReference type="EMBL" id="JAHHHV010000066">
    <property type="protein sequence ID" value="MBW4466207.1"/>
    <property type="molecule type" value="Genomic_DNA"/>
</dbReference>
<protein>
    <submittedName>
        <fullName evidence="2">Class I SAM-dependent methyltransferase</fullName>
    </submittedName>
</protein>
<proteinExistence type="predicted"/>
<evidence type="ECO:0000259" key="1">
    <source>
        <dbReference type="Pfam" id="PF13847"/>
    </source>
</evidence>
<reference evidence="2" key="1">
    <citation type="submission" date="2021-05" db="EMBL/GenBank/DDBJ databases">
        <authorList>
            <person name="Pietrasiak N."/>
            <person name="Ward R."/>
            <person name="Stajich J.E."/>
            <person name="Kurbessoian T."/>
        </authorList>
    </citation>
    <scope>NUCLEOTIDE SEQUENCE</scope>
    <source>
        <strain evidence="2">GSE-TBD4-15B</strain>
    </source>
</reference>